<reference evidence="2 3" key="1">
    <citation type="journal article" date="2013" name="PLoS ONE">
        <title>Cultivation and Complete Genome Sequencing of Gloeobacter kilaueensis sp. nov., from a Lava Cave in Kilauea Caldera, Hawai'i.</title>
        <authorList>
            <person name="Saw J.H."/>
            <person name="Schatz M."/>
            <person name="Brown M.V."/>
            <person name="Kunkel D.D."/>
            <person name="Foster J.S."/>
            <person name="Shick H."/>
            <person name="Christensen S."/>
            <person name="Hou S."/>
            <person name="Wan X."/>
            <person name="Donachie S.P."/>
        </authorList>
    </citation>
    <scope>NUCLEOTIDE SEQUENCE [LARGE SCALE GENOMIC DNA]</scope>
    <source>
        <strain evidence="3">JS</strain>
    </source>
</reference>
<dbReference type="RefSeq" id="WP_023174035.1">
    <property type="nucleotide sequence ID" value="NC_022600.1"/>
</dbReference>
<dbReference type="HOGENOM" id="CLU_1903724_0_0_3"/>
<protein>
    <submittedName>
        <fullName evidence="2">Uncharacterized protein</fullName>
    </submittedName>
</protein>
<dbReference type="AlphaFoldDB" id="U5QIQ8"/>
<sequence>MKNLLLPLLVAAALFASLPVCAQEGTADADTAAAQVRYLKTIEQLLKKQKVPTGPAADRDRQLLSLGRIVCRLKSRGNSDQQIVEKVSAGAVQAGFADRNAAAATKAALLAVAQTDYCASTTAPSPPAANSTP</sequence>
<accession>U5QIQ8</accession>
<evidence type="ECO:0000256" key="1">
    <source>
        <dbReference type="SAM" id="SignalP"/>
    </source>
</evidence>
<name>U5QIQ8_GLOK1</name>
<feature type="chain" id="PRO_5004663997" evidence="1">
    <location>
        <begin position="23"/>
        <end position="133"/>
    </location>
</feature>
<dbReference type="EMBL" id="CP003587">
    <property type="protein sequence ID" value="AGY58842.1"/>
    <property type="molecule type" value="Genomic_DNA"/>
</dbReference>
<proteinExistence type="predicted"/>
<keyword evidence="3" id="KW-1185">Reference proteome</keyword>
<evidence type="ECO:0000313" key="2">
    <source>
        <dbReference type="EMBL" id="AGY58842.1"/>
    </source>
</evidence>
<gene>
    <name evidence="2" type="ORF">GKIL_2596</name>
</gene>
<keyword evidence="1" id="KW-0732">Signal</keyword>
<dbReference type="Proteomes" id="UP000017396">
    <property type="component" value="Chromosome"/>
</dbReference>
<dbReference type="KEGG" id="glj:GKIL_2596"/>
<evidence type="ECO:0000313" key="3">
    <source>
        <dbReference type="Proteomes" id="UP000017396"/>
    </source>
</evidence>
<feature type="signal peptide" evidence="1">
    <location>
        <begin position="1"/>
        <end position="22"/>
    </location>
</feature>
<organism evidence="2 3">
    <name type="scientific">Gloeobacter kilaueensis (strain ATCC BAA-2537 / CCAP 1431/1 / ULC 316 / JS1)</name>
    <dbReference type="NCBI Taxonomy" id="1183438"/>
    <lineage>
        <taxon>Bacteria</taxon>
        <taxon>Bacillati</taxon>
        <taxon>Cyanobacteriota</taxon>
        <taxon>Cyanophyceae</taxon>
        <taxon>Gloeobacterales</taxon>
        <taxon>Gloeobacteraceae</taxon>
        <taxon>Gloeobacter</taxon>
    </lineage>
</organism>